<evidence type="ECO:0000313" key="1">
    <source>
        <dbReference type="EMBL" id="SUB18213.1"/>
    </source>
</evidence>
<keyword evidence="2" id="KW-1185">Reference proteome</keyword>
<reference evidence="1 2" key="1">
    <citation type="submission" date="2018-06" db="EMBL/GenBank/DDBJ databases">
        <authorList>
            <consortium name="Pathogen Informatics"/>
            <person name="Doyle S."/>
        </authorList>
    </citation>
    <scope>NUCLEOTIDE SEQUENCE [LARGE SCALE GENOMIC DNA]</scope>
    <source>
        <strain evidence="1 2">NCTC9381</strain>
    </source>
</reference>
<gene>
    <name evidence="1" type="ORF">NCTC9381_04160</name>
</gene>
<name>A0A379AJX7_ENTAG</name>
<sequence>MPDSISYRMYEHEKGRVFQRALCLLTASGPLCYEIELAQGTRSDRKDAKDVIPDTLGPRRPWRGTLSSSARVPCVLSLFVAARFTLLEICQQFVGKRFNSPFNL</sequence>
<organism evidence="1 2">
    <name type="scientific">Enterobacter agglomerans</name>
    <name type="common">Erwinia herbicola</name>
    <name type="synonym">Pantoea agglomerans</name>
    <dbReference type="NCBI Taxonomy" id="549"/>
    <lineage>
        <taxon>Bacteria</taxon>
        <taxon>Pseudomonadati</taxon>
        <taxon>Pseudomonadota</taxon>
        <taxon>Gammaproteobacteria</taxon>
        <taxon>Enterobacterales</taxon>
        <taxon>Erwiniaceae</taxon>
        <taxon>Pantoea</taxon>
        <taxon>Pantoea agglomerans group</taxon>
    </lineage>
</organism>
<dbReference type="Proteomes" id="UP000254640">
    <property type="component" value="Unassembled WGS sequence"/>
</dbReference>
<proteinExistence type="predicted"/>
<evidence type="ECO:0000313" key="2">
    <source>
        <dbReference type="Proteomes" id="UP000254640"/>
    </source>
</evidence>
<accession>A0A379AJX7</accession>
<dbReference type="EMBL" id="UGSO01000001">
    <property type="protein sequence ID" value="SUB18213.1"/>
    <property type="molecule type" value="Genomic_DNA"/>
</dbReference>
<protein>
    <submittedName>
        <fullName evidence="1">Uncharacterized protein</fullName>
    </submittedName>
</protein>
<dbReference type="AlphaFoldDB" id="A0A379AJX7"/>